<evidence type="ECO:0000256" key="2">
    <source>
        <dbReference type="ARBA" id="ARBA00022490"/>
    </source>
</evidence>
<proteinExistence type="inferred from homology"/>
<dbReference type="NCBIfam" id="TIGR02432">
    <property type="entry name" value="lysidine_TilS_N"/>
    <property type="match status" value="1"/>
</dbReference>
<evidence type="ECO:0000256" key="3">
    <source>
        <dbReference type="ARBA" id="ARBA00022598"/>
    </source>
</evidence>
<dbReference type="PANTHER" id="PTHR43033">
    <property type="entry name" value="TRNA(ILE)-LYSIDINE SYNTHASE-RELATED"/>
    <property type="match status" value="1"/>
</dbReference>
<keyword evidence="5 8" id="KW-0547">Nucleotide-binding</keyword>
<dbReference type="GO" id="GO:0032267">
    <property type="term" value="F:tRNA(Ile)-lysidine synthase activity"/>
    <property type="evidence" value="ECO:0007669"/>
    <property type="project" value="UniProtKB-EC"/>
</dbReference>
<comment type="domain">
    <text evidence="8">The N-terminal region contains the highly conserved SGGXDS motif, predicted to be a P-loop motif involved in ATP binding.</text>
</comment>
<comment type="catalytic activity">
    <reaction evidence="7 8">
        <text>cytidine(34) in tRNA(Ile2) + L-lysine + ATP = lysidine(34) in tRNA(Ile2) + AMP + diphosphate + H(+)</text>
        <dbReference type="Rhea" id="RHEA:43744"/>
        <dbReference type="Rhea" id="RHEA-COMP:10625"/>
        <dbReference type="Rhea" id="RHEA-COMP:10670"/>
        <dbReference type="ChEBI" id="CHEBI:15378"/>
        <dbReference type="ChEBI" id="CHEBI:30616"/>
        <dbReference type="ChEBI" id="CHEBI:32551"/>
        <dbReference type="ChEBI" id="CHEBI:33019"/>
        <dbReference type="ChEBI" id="CHEBI:82748"/>
        <dbReference type="ChEBI" id="CHEBI:83665"/>
        <dbReference type="ChEBI" id="CHEBI:456215"/>
        <dbReference type="EC" id="6.3.4.19"/>
    </reaction>
</comment>
<dbReference type="Pfam" id="PF11734">
    <property type="entry name" value="TilS_C"/>
    <property type="match status" value="1"/>
</dbReference>
<dbReference type="SUPFAM" id="SSF52402">
    <property type="entry name" value="Adenine nucleotide alpha hydrolases-like"/>
    <property type="match status" value="1"/>
</dbReference>
<evidence type="ECO:0000256" key="5">
    <source>
        <dbReference type="ARBA" id="ARBA00022741"/>
    </source>
</evidence>
<evidence type="ECO:0000256" key="8">
    <source>
        <dbReference type="HAMAP-Rule" id="MF_01161"/>
    </source>
</evidence>
<feature type="transmembrane region" description="Helical" evidence="9">
    <location>
        <begin position="20"/>
        <end position="38"/>
    </location>
</feature>
<dbReference type="Proteomes" id="UP000217348">
    <property type="component" value="Chromosome"/>
</dbReference>
<comment type="function">
    <text evidence="8">Ligates lysine onto the cytidine present at position 34 of the AUA codon-specific tRNA(Ile) that contains the anticodon CAU, in an ATP-dependent manner. Cytidine is converted to lysidine, thus changing the amino acid specificity of the tRNA from methionine to isoleucine.</text>
</comment>
<dbReference type="GO" id="GO:0006400">
    <property type="term" value="P:tRNA modification"/>
    <property type="evidence" value="ECO:0007669"/>
    <property type="project" value="UniProtKB-UniRule"/>
</dbReference>
<organism evidence="11 12">
    <name type="scientific">Capnocytophaga stomatis</name>
    <dbReference type="NCBI Taxonomy" id="1848904"/>
    <lineage>
        <taxon>Bacteria</taxon>
        <taxon>Pseudomonadati</taxon>
        <taxon>Bacteroidota</taxon>
        <taxon>Flavobacteriia</taxon>
        <taxon>Flavobacteriales</taxon>
        <taxon>Flavobacteriaceae</taxon>
        <taxon>Capnocytophaga</taxon>
    </lineage>
</organism>
<evidence type="ECO:0000313" key="12">
    <source>
        <dbReference type="Proteomes" id="UP000217348"/>
    </source>
</evidence>
<dbReference type="InterPro" id="IPR011063">
    <property type="entry name" value="TilS/TtcA_N"/>
</dbReference>
<keyword evidence="6 8" id="KW-0067">ATP-binding</keyword>
<dbReference type="RefSeq" id="WP_095895443.1">
    <property type="nucleotide sequence ID" value="NZ_CP022387.1"/>
</dbReference>
<dbReference type="EMBL" id="CP022387">
    <property type="protein sequence ID" value="ATA89085.1"/>
    <property type="molecule type" value="Genomic_DNA"/>
</dbReference>
<feature type="binding site" evidence="8">
    <location>
        <begin position="25"/>
        <end position="30"/>
    </location>
    <ligand>
        <name>ATP</name>
        <dbReference type="ChEBI" id="CHEBI:30616"/>
    </ligand>
</feature>
<dbReference type="Gene3D" id="3.40.50.620">
    <property type="entry name" value="HUPs"/>
    <property type="match status" value="1"/>
</dbReference>
<comment type="subcellular location">
    <subcellularLocation>
        <location evidence="1 8">Cytoplasm</location>
    </subcellularLocation>
</comment>
<evidence type="ECO:0000256" key="4">
    <source>
        <dbReference type="ARBA" id="ARBA00022694"/>
    </source>
</evidence>
<dbReference type="InterPro" id="IPR012094">
    <property type="entry name" value="tRNA_Ile_lys_synt"/>
</dbReference>
<keyword evidence="3 8" id="KW-0436">Ligase</keyword>
<keyword evidence="9" id="KW-0472">Membrane</keyword>
<dbReference type="HAMAP" id="MF_01161">
    <property type="entry name" value="tRNA_Ile_lys_synt"/>
    <property type="match status" value="1"/>
</dbReference>
<dbReference type="Pfam" id="PF01171">
    <property type="entry name" value="ATP_bind_3"/>
    <property type="match status" value="1"/>
</dbReference>
<dbReference type="InterPro" id="IPR012795">
    <property type="entry name" value="tRNA_Ile_lys_synt_N"/>
</dbReference>
<evidence type="ECO:0000259" key="10">
    <source>
        <dbReference type="SMART" id="SM00977"/>
    </source>
</evidence>
<name>A0A250FXA3_9FLAO</name>
<dbReference type="CDD" id="cd01992">
    <property type="entry name" value="TilS_N"/>
    <property type="match status" value="1"/>
</dbReference>
<feature type="domain" description="Lysidine-tRNA(Ile) synthetase C-terminal" evidence="10">
    <location>
        <begin position="360"/>
        <end position="432"/>
    </location>
</feature>
<keyword evidence="2 8" id="KW-0963">Cytoplasm</keyword>
<comment type="similarity">
    <text evidence="8">Belongs to the tRNA(Ile)-lysidine synthase family.</text>
</comment>
<dbReference type="PANTHER" id="PTHR43033:SF1">
    <property type="entry name" value="TRNA(ILE)-LYSIDINE SYNTHASE-RELATED"/>
    <property type="match status" value="1"/>
</dbReference>
<dbReference type="AlphaFoldDB" id="A0A250FXA3"/>
<sequence>MKNRFREHIERVFNLENKRILVAISGGVDSVVLAYLLHQLKIEIVLGHCNFQLRDDESNEDEALVKEFGKRLNVKTFVKCFDTQKFSSENQLNTQLAARKLRYDWFEEVALENECDFIATAHHADDNIETFIINLSRGTGLDGLLGIPQRNGKIIRPLLPFSRQEILEFAEENRLLWREDSSNASDKYLRNKIRHNIVPVLKEIHPTFLKNFEKTQFFLAQSAQFIDFFIQNIKKECFIEEKSQIKIHIEVLKRNYQSDFVLYKLLYPYNFNNIRDLKQILEAETGKKLFSATHILLKDRNFLVLKEKEEKTEKIYEINKDTSEINSPISLKFQIIDNEEIDVFDKEKIFINADLLKFPILLRHKQEGDFFYPFGMNQKKKLSKFFKDEKYSIFEKEEQWLLCSGSDVVWVVGKRLDNRFRVTEKTQKVLIISYDE</sequence>
<dbReference type="SUPFAM" id="SSF56037">
    <property type="entry name" value="PheT/TilS domain"/>
    <property type="match status" value="1"/>
</dbReference>
<accession>A0A250FXA3</accession>
<dbReference type="GO" id="GO:0005524">
    <property type="term" value="F:ATP binding"/>
    <property type="evidence" value="ECO:0007669"/>
    <property type="project" value="UniProtKB-UniRule"/>
</dbReference>
<keyword evidence="9" id="KW-1133">Transmembrane helix</keyword>
<keyword evidence="4 8" id="KW-0819">tRNA processing</keyword>
<dbReference type="SMART" id="SM00977">
    <property type="entry name" value="TilS_C"/>
    <property type="match status" value="1"/>
</dbReference>
<keyword evidence="9" id="KW-0812">Transmembrane</keyword>
<dbReference type="EC" id="6.3.4.19" evidence="8"/>
<protein>
    <recommendedName>
        <fullName evidence="8">tRNA(Ile)-lysidine synthase</fullName>
        <ecNumber evidence="8">6.3.4.19</ecNumber>
    </recommendedName>
    <alternativeName>
        <fullName evidence="8">tRNA(Ile)-2-lysyl-cytidine synthase</fullName>
    </alternativeName>
    <alternativeName>
        <fullName evidence="8">tRNA(Ile)-lysidine synthetase</fullName>
    </alternativeName>
</protein>
<dbReference type="OrthoDB" id="9807403at2"/>
<evidence type="ECO:0000256" key="1">
    <source>
        <dbReference type="ARBA" id="ARBA00004496"/>
    </source>
</evidence>
<dbReference type="InterPro" id="IPR012796">
    <property type="entry name" value="Lysidine-tRNA-synth_C"/>
</dbReference>
<evidence type="ECO:0000256" key="9">
    <source>
        <dbReference type="SAM" id="Phobius"/>
    </source>
</evidence>
<dbReference type="KEGG" id="csto:CGC58_04750"/>
<evidence type="ECO:0000256" key="7">
    <source>
        <dbReference type="ARBA" id="ARBA00048539"/>
    </source>
</evidence>
<dbReference type="GO" id="GO:0005737">
    <property type="term" value="C:cytoplasm"/>
    <property type="evidence" value="ECO:0007669"/>
    <property type="project" value="UniProtKB-SubCell"/>
</dbReference>
<evidence type="ECO:0000313" key="11">
    <source>
        <dbReference type="EMBL" id="ATA89085.1"/>
    </source>
</evidence>
<reference evidence="12" key="1">
    <citation type="submission" date="2017-06" db="EMBL/GenBank/DDBJ databases">
        <title>Capnocytophaga spp. assemblies.</title>
        <authorList>
            <person name="Gulvik C.A."/>
        </authorList>
    </citation>
    <scope>NUCLEOTIDE SEQUENCE [LARGE SCALE GENOMIC DNA]</scope>
    <source>
        <strain evidence="12">H2177</strain>
    </source>
</reference>
<gene>
    <name evidence="8 11" type="primary">tilS</name>
    <name evidence="11" type="ORF">CGC58_04750</name>
</gene>
<dbReference type="InterPro" id="IPR014729">
    <property type="entry name" value="Rossmann-like_a/b/a_fold"/>
</dbReference>
<dbReference type="NCBIfam" id="TIGR02433">
    <property type="entry name" value="lysidine_TilS_C"/>
    <property type="match status" value="1"/>
</dbReference>
<evidence type="ECO:0000256" key="6">
    <source>
        <dbReference type="ARBA" id="ARBA00022840"/>
    </source>
</evidence>